<proteinExistence type="predicted"/>
<evidence type="ECO:0000313" key="2">
    <source>
        <dbReference type="Proteomes" id="UP000672032"/>
    </source>
</evidence>
<dbReference type="Proteomes" id="UP000672032">
    <property type="component" value="Chromosome 2"/>
</dbReference>
<keyword evidence="2" id="KW-1185">Reference proteome</keyword>
<sequence length="77" mass="8041">MRRHSGRPSLLKALAQNARLSHLQVQQHLAKQSIGPTEPLATPSVLIEGIDGFVDEAKAVGAADDLLEAAGDFGVVG</sequence>
<dbReference type="AlphaFoldDB" id="A0A8A3P2P2"/>
<name>A0A8A3P2P2_9HELO</name>
<accession>A0A8A3P2P2</accession>
<evidence type="ECO:0000313" key="1">
    <source>
        <dbReference type="EMBL" id="QSZ31292.1"/>
    </source>
</evidence>
<protein>
    <submittedName>
        <fullName evidence="1">Uncharacterized protein</fullName>
    </submittedName>
</protein>
<gene>
    <name evidence="1" type="ORF">DSL72_000855</name>
</gene>
<organism evidence="1 2">
    <name type="scientific">Monilinia vaccinii-corymbosi</name>
    <dbReference type="NCBI Taxonomy" id="61207"/>
    <lineage>
        <taxon>Eukaryota</taxon>
        <taxon>Fungi</taxon>
        <taxon>Dikarya</taxon>
        <taxon>Ascomycota</taxon>
        <taxon>Pezizomycotina</taxon>
        <taxon>Leotiomycetes</taxon>
        <taxon>Helotiales</taxon>
        <taxon>Sclerotiniaceae</taxon>
        <taxon>Monilinia</taxon>
    </lineage>
</organism>
<reference evidence="1" key="1">
    <citation type="submission" date="2020-10" db="EMBL/GenBank/DDBJ databases">
        <title>Genome Sequence of Monilinia vaccinii-corymbosi Sheds Light on Mummy Berry Disease Infection of Blueberry and Mating Type.</title>
        <authorList>
            <person name="Yow A.G."/>
            <person name="Zhang Y."/>
            <person name="Bansal K."/>
            <person name="Eacker S.M."/>
            <person name="Sullivan S."/>
            <person name="Liachko I."/>
            <person name="Cubeta M.A."/>
            <person name="Rollins J.A."/>
            <person name="Ashrafi H."/>
        </authorList>
    </citation>
    <scope>NUCLEOTIDE SEQUENCE</scope>
    <source>
        <strain evidence="1">RL-1</strain>
    </source>
</reference>
<dbReference type="EMBL" id="CP063406">
    <property type="protein sequence ID" value="QSZ31292.1"/>
    <property type="molecule type" value="Genomic_DNA"/>
</dbReference>